<evidence type="ECO:0000256" key="1">
    <source>
        <dbReference type="SAM" id="SignalP"/>
    </source>
</evidence>
<gene>
    <name evidence="2" type="ORF">SCAR479_10025</name>
</gene>
<accession>A0ABR2XHM3</accession>
<comment type="caution">
    <text evidence="2">The sequence shown here is derived from an EMBL/GenBank/DDBJ whole genome shotgun (WGS) entry which is preliminary data.</text>
</comment>
<proteinExistence type="predicted"/>
<evidence type="ECO:0000313" key="3">
    <source>
        <dbReference type="Proteomes" id="UP001465668"/>
    </source>
</evidence>
<dbReference type="EMBL" id="JARVKM010000052">
    <property type="protein sequence ID" value="KAK9773296.1"/>
    <property type="molecule type" value="Genomic_DNA"/>
</dbReference>
<keyword evidence="3" id="KW-1185">Reference proteome</keyword>
<evidence type="ECO:0000313" key="2">
    <source>
        <dbReference type="EMBL" id="KAK9773296.1"/>
    </source>
</evidence>
<sequence>MKVFQILSCATLALAAPSAMAPTLATTEQKTIPIITTLTAIIANLQNITVPDLSHIQSAVQTIKNTKNATTINNATNQINTNYKAIAAALQAAVSQISGSNTGIGGLACGGLLGGGSSSSGSTGSSSNPLSGLSQAQITQAATAVDKATSFLDSILSSITSTSSTNIGAAGNSVSVQSNSVESLTTSFAVPVLGLSADIAASSTSPTTVAGLKQALSTYFDTLGQLTAAGLF</sequence>
<feature type="signal peptide" evidence="1">
    <location>
        <begin position="1"/>
        <end position="15"/>
    </location>
</feature>
<dbReference type="Proteomes" id="UP001465668">
    <property type="component" value="Unassembled WGS sequence"/>
</dbReference>
<keyword evidence="1" id="KW-0732">Signal</keyword>
<protein>
    <submittedName>
        <fullName evidence="2">Uncharacterized protein</fullName>
    </submittedName>
</protein>
<feature type="chain" id="PRO_5045090586" evidence="1">
    <location>
        <begin position="16"/>
        <end position="232"/>
    </location>
</feature>
<organism evidence="2 3">
    <name type="scientific">Seiridium cardinale</name>
    <dbReference type="NCBI Taxonomy" id="138064"/>
    <lineage>
        <taxon>Eukaryota</taxon>
        <taxon>Fungi</taxon>
        <taxon>Dikarya</taxon>
        <taxon>Ascomycota</taxon>
        <taxon>Pezizomycotina</taxon>
        <taxon>Sordariomycetes</taxon>
        <taxon>Xylariomycetidae</taxon>
        <taxon>Amphisphaeriales</taxon>
        <taxon>Sporocadaceae</taxon>
        <taxon>Seiridium</taxon>
    </lineage>
</organism>
<name>A0ABR2XHM3_9PEZI</name>
<reference evidence="2 3" key="1">
    <citation type="submission" date="2024-02" db="EMBL/GenBank/DDBJ databases">
        <title>First draft genome assembly of two strains of Seiridium cardinale.</title>
        <authorList>
            <person name="Emiliani G."/>
            <person name="Scali E."/>
        </authorList>
    </citation>
    <scope>NUCLEOTIDE SEQUENCE [LARGE SCALE GENOMIC DNA]</scope>
    <source>
        <strain evidence="2 3">BM-138-000479</strain>
    </source>
</reference>